<evidence type="ECO:0000256" key="1">
    <source>
        <dbReference type="ARBA" id="ARBA00022801"/>
    </source>
</evidence>
<name>A0A0V9UPA6_9NOCA</name>
<comment type="caution">
    <text evidence="3">The sequence shown here is derived from an EMBL/GenBank/DDBJ whole genome shotgun (WGS) entry which is preliminary data.</text>
</comment>
<reference evidence="4" key="1">
    <citation type="submission" date="2015-01" db="EMBL/GenBank/DDBJ databases">
        <title>Draft genome sequence of Rhodococcus pyridinivorans strain KG-16, a hydrocarbon-degrading bacterium.</title>
        <authorList>
            <person name="Aggarwal R.K."/>
            <person name="Dawar C."/>
        </authorList>
    </citation>
    <scope>NUCLEOTIDE SEQUENCE [LARGE SCALE GENOMIC DNA]</scope>
    <source>
        <strain evidence="4">KG-16</strain>
    </source>
</reference>
<dbReference type="RefSeq" id="WP_060651168.1">
    <property type="nucleotide sequence ID" value="NZ_AZXY01000002.1"/>
</dbReference>
<dbReference type="PRINTS" id="PR00111">
    <property type="entry name" value="ABHYDROLASE"/>
</dbReference>
<dbReference type="EMBL" id="AZXY01000002">
    <property type="protein sequence ID" value="KSZ59834.1"/>
    <property type="molecule type" value="Genomic_DNA"/>
</dbReference>
<keyword evidence="1" id="KW-0378">Hydrolase</keyword>
<dbReference type="PRINTS" id="PR00412">
    <property type="entry name" value="EPOXHYDRLASE"/>
</dbReference>
<dbReference type="SUPFAM" id="SSF53474">
    <property type="entry name" value="alpha/beta-Hydrolases"/>
    <property type="match status" value="1"/>
</dbReference>
<dbReference type="GO" id="GO:0016787">
    <property type="term" value="F:hydrolase activity"/>
    <property type="evidence" value="ECO:0007669"/>
    <property type="project" value="UniProtKB-KW"/>
</dbReference>
<feature type="domain" description="AB hydrolase-1" evidence="2">
    <location>
        <begin position="26"/>
        <end position="263"/>
    </location>
</feature>
<sequence length="277" mass="30340">MASTEPATYDDLTFDVRVAGPRDGTPVVLLHGFPETSRSWTPVARLLVERGFRVIAPDQRGYSPGARPTGVEHYGVPALAGDVLGLLDEFGLDRVHLVGHDWGAAVAWYFAAHNPDRVSALTAVSVPHLAAYGWALREDADQRERSSYIGLFREEGKAEDLLLADDARRLRAMFTSAVDHDSVDHYVAAMSAPGALTAALNWYRAMTRDLDSTPPVRVPTTYIWSTADIAIGRAGAERCGEFVDAEYDFVVLPDVSHWIPEEAPDEIANAIARRRNG</sequence>
<dbReference type="Gene3D" id="3.40.50.1820">
    <property type="entry name" value="alpha/beta hydrolase"/>
    <property type="match status" value="1"/>
</dbReference>
<dbReference type="InterPro" id="IPR029058">
    <property type="entry name" value="AB_hydrolase_fold"/>
</dbReference>
<protein>
    <submittedName>
        <fullName evidence="3">Haloalkane dehalogenase</fullName>
    </submittedName>
</protein>
<dbReference type="PATRIC" id="fig|1441730.3.peg.1410"/>
<dbReference type="InterPro" id="IPR000073">
    <property type="entry name" value="AB_hydrolase_1"/>
</dbReference>
<dbReference type="AlphaFoldDB" id="A0A0V9UPA6"/>
<evidence type="ECO:0000313" key="3">
    <source>
        <dbReference type="EMBL" id="KSZ59834.1"/>
    </source>
</evidence>
<reference evidence="3 4" key="2">
    <citation type="journal article" date="2016" name="Genome Announc.">
        <title>Draft Genome Sequence of a Versatile Hydrocarbon-Degrading Bacterium, Rhodococcus pyridinivorans Strain KG-16, Collected from Oil Fields in India.</title>
        <authorList>
            <person name="Aggarwal R.K."/>
            <person name="Dawar C."/>
            <person name="Phanindranath R."/>
            <person name="Mutnuri L."/>
            <person name="Dayal A.M."/>
        </authorList>
    </citation>
    <scope>NUCLEOTIDE SEQUENCE [LARGE SCALE GENOMIC DNA]</scope>
    <source>
        <strain evidence="3 4">KG-16</strain>
    </source>
</reference>
<evidence type="ECO:0000313" key="4">
    <source>
        <dbReference type="Proteomes" id="UP000053060"/>
    </source>
</evidence>
<dbReference type="Pfam" id="PF00561">
    <property type="entry name" value="Abhydrolase_1"/>
    <property type="match status" value="1"/>
</dbReference>
<dbReference type="PANTHER" id="PTHR43329">
    <property type="entry name" value="EPOXIDE HYDROLASE"/>
    <property type="match status" value="1"/>
</dbReference>
<dbReference type="Proteomes" id="UP000053060">
    <property type="component" value="Unassembled WGS sequence"/>
</dbReference>
<organism evidence="3 4">
    <name type="scientific">Rhodococcus pyridinivorans KG-16</name>
    <dbReference type="NCBI Taxonomy" id="1441730"/>
    <lineage>
        <taxon>Bacteria</taxon>
        <taxon>Bacillati</taxon>
        <taxon>Actinomycetota</taxon>
        <taxon>Actinomycetes</taxon>
        <taxon>Mycobacteriales</taxon>
        <taxon>Nocardiaceae</taxon>
        <taxon>Rhodococcus</taxon>
    </lineage>
</organism>
<dbReference type="InterPro" id="IPR000639">
    <property type="entry name" value="Epox_hydrolase-like"/>
</dbReference>
<proteinExistence type="predicted"/>
<evidence type="ECO:0000259" key="2">
    <source>
        <dbReference type="Pfam" id="PF00561"/>
    </source>
</evidence>
<accession>A0A0V9UPA6</accession>
<gene>
    <name evidence="3" type="ORF">Z045_06680</name>
</gene>